<dbReference type="STRING" id="1777141.AWB80_07336"/>
<dbReference type="GO" id="GO:0043190">
    <property type="term" value="C:ATP-binding cassette (ABC) transporter complex"/>
    <property type="evidence" value="ECO:0007669"/>
    <property type="project" value="InterPro"/>
</dbReference>
<organism evidence="12 13">
    <name type="scientific">Caballeronia pedi</name>
    <dbReference type="NCBI Taxonomy" id="1777141"/>
    <lineage>
        <taxon>Bacteria</taxon>
        <taxon>Pseudomonadati</taxon>
        <taxon>Pseudomonadota</taxon>
        <taxon>Betaproteobacteria</taxon>
        <taxon>Burkholderiales</taxon>
        <taxon>Burkholderiaceae</taxon>
        <taxon>Caballeronia</taxon>
    </lineage>
</organism>
<dbReference type="GO" id="GO:0006865">
    <property type="term" value="P:amino acid transport"/>
    <property type="evidence" value="ECO:0007669"/>
    <property type="project" value="UniProtKB-KW"/>
</dbReference>
<dbReference type="NCBIfam" id="TIGR01726">
    <property type="entry name" value="HEQRo_perm_3TM"/>
    <property type="match status" value="1"/>
</dbReference>
<reference evidence="12" key="1">
    <citation type="submission" date="2016-01" db="EMBL/GenBank/DDBJ databases">
        <authorList>
            <person name="Peeters C."/>
        </authorList>
    </citation>
    <scope>NUCLEOTIDE SEQUENCE [LARGE SCALE GENOMIC DNA]</scope>
    <source>
        <strain evidence="12">LMG 29323</strain>
    </source>
</reference>
<dbReference type="Pfam" id="PF00528">
    <property type="entry name" value="BPD_transp_1"/>
    <property type="match status" value="1"/>
</dbReference>
<comment type="subcellular location">
    <subcellularLocation>
        <location evidence="2">Cell inner membrane</location>
        <topology evidence="2">Multi-pass membrane protein</topology>
    </subcellularLocation>
    <subcellularLocation>
        <location evidence="10">Cell membrane</location>
        <topology evidence="10">Multi-pass membrane protein</topology>
    </subcellularLocation>
</comment>
<proteinExistence type="inferred from homology"/>
<evidence type="ECO:0000259" key="11">
    <source>
        <dbReference type="PROSITE" id="PS50928"/>
    </source>
</evidence>
<keyword evidence="9 10" id="KW-0472">Membrane</keyword>
<feature type="transmembrane region" description="Helical" evidence="10">
    <location>
        <begin position="63"/>
        <end position="83"/>
    </location>
</feature>
<dbReference type="SUPFAM" id="SSF161098">
    <property type="entry name" value="MetI-like"/>
    <property type="match status" value="1"/>
</dbReference>
<name>A0A158DRL8_9BURK</name>
<sequence length="225" mass="24010">MSLHLITDNAGFFLHAARLSAFIFLMSVLCSTVISLGFGGIATSQIGFLRVGARAIIEFFRDVPLIVSVFFVFFGAPMFGLQLGPVEATIVSLSLWGGANGAEIVRGGICAVPRHQLESCRALGVRGIDAFFFIVVPQAIRPVIPAYAGLCTILLQSTSLGALIGATELLKGAQIVIERSAYFHGGMPGITVYTFILLVYLAAGTLLMRGTRKLEKVFGAPVRRS</sequence>
<keyword evidence="4 10" id="KW-0813">Transport</keyword>
<comment type="similarity">
    <text evidence="3">Belongs to the binding-protein-dependent transport system permease family. HisMQ subfamily.</text>
</comment>
<evidence type="ECO:0000256" key="8">
    <source>
        <dbReference type="ARBA" id="ARBA00022989"/>
    </source>
</evidence>
<dbReference type="OrthoDB" id="9809799at2"/>
<dbReference type="InterPro" id="IPR035906">
    <property type="entry name" value="MetI-like_sf"/>
</dbReference>
<evidence type="ECO:0000313" key="13">
    <source>
        <dbReference type="Proteomes" id="UP000054911"/>
    </source>
</evidence>
<dbReference type="InterPro" id="IPR000515">
    <property type="entry name" value="MetI-like"/>
</dbReference>
<evidence type="ECO:0000256" key="6">
    <source>
        <dbReference type="ARBA" id="ARBA00022692"/>
    </source>
</evidence>
<dbReference type="Gene3D" id="1.10.3720.10">
    <property type="entry name" value="MetI-like"/>
    <property type="match status" value="1"/>
</dbReference>
<evidence type="ECO:0000256" key="10">
    <source>
        <dbReference type="RuleBase" id="RU363032"/>
    </source>
</evidence>
<feature type="transmembrane region" description="Helical" evidence="10">
    <location>
        <begin position="20"/>
        <end position="42"/>
    </location>
</feature>
<evidence type="ECO:0000256" key="3">
    <source>
        <dbReference type="ARBA" id="ARBA00010072"/>
    </source>
</evidence>
<dbReference type="PANTHER" id="PTHR30614">
    <property type="entry name" value="MEMBRANE COMPONENT OF AMINO ACID ABC TRANSPORTER"/>
    <property type="match status" value="1"/>
</dbReference>
<comment type="caution">
    <text evidence="12">The sequence shown here is derived from an EMBL/GenBank/DDBJ whole genome shotgun (WGS) entry which is preliminary data.</text>
</comment>
<keyword evidence="8 10" id="KW-1133">Transmembrane helix</keyword>
<accession>A0A158DRL8</accession>
<dbReference type="GO" id="GO:0022857">
    <property type="term" value="F:transmembrane transporter activity"/>
    <property type="evidence" value="ECO:0007669"/>
    <property type="project" value="InterPro"/>
</dbReference>
<evidence type="ECO:0000256" key="2">
    <source>
        <dbReference type="ARBA" id="ARBA00004429"/>
    </source>
</evidence>
<evidence type="ECO:0000256" key="1">
    <source>
        <dbReference type="ARBA" id="ARBA00003159"/>
    </source>
</evidence>
<evidence type="ECO:0000256" key="4">
    <source>
        <dbReference type="ARBA" id="ARBA00022448"/>
    </source>
</evidence>
<keyword evidence="13" id="KW-1185">Reference proteome</keyword>
<dbReference type="PROSITE" id="PS50928">
    <property type="entry name" value="ABC_TM1"/>
    <property type="match status" value="1"/>
</dbReference>
<protein>
    <submittedName>
        <fullName evidence="12">Amino acid ABC transporter permease</fullName>
    </submittedName>
</protein>
<feature type="transmembrane region" description="Helical" evidence="10">
    <location>
        <begin position="190"/>
        <end position="208"/>
    </location>
</feature>
<dbReference type="AlphaFoldDB" id="A0A158DRL8"/>
<evidence type="ECO:0000256" key="9">
    <source>
        <dbReference type="ARBA" id="ARBA00023136"/>
    </source>
</evidence>
<keyword evidence="7" id="KW-0029">Amino-acid transport</keyword>
<evidence type="ECO:0000313" key="12">
    <source>
        <dbReference type="EMBL" id="SAK97289.1"/>
    </source>
</evidence>
<evidence type="ECO:0000256" key="5">
    <source>
        <dbReference type="ARBA" id="ARBA00022475"/>
    </source>
</evidence>
<dbReference type="PANTHER" id="PTHR30614:SF20">
    <property type="entry name" value="GLUTAMINE TRANSPORT SYSTEM PERMEASE PROTEIN GLNP"/>
    <property type="match status" value="1"/>
</dbReference>
<gene>
    <name evidence="12" type="ORF">AWB80_07336</name>
</gene>
<keyword evidence="6 10" id="KW-0812">Transmembrane</keyword>
<comment type="function">
    <text evidence="1">Part of the binding-protein-dependent transport system for glutamine; probably responsible for the translocation of the substrate across the membrane.</text>
</comment>
<dbReference type="InterPro" id="IPR010065">
    <property type="entry name" value="AA_ABC_transptr_permease_3TM"/>
</dbReference>
<feature type="domain" description="ABC transmembrane type-1" evidence="11">
    <location>
        <begin position="17"/>
        <end position="208"/>
    </location>
</feature>
<dbReference type="Proteomes" id="UP000054911">
    <property type="component" value="Unassembled WGS sequence"/>
</dbReference>
<dbReference type="EMBL" id="FCOE02000046">
    <property type="protein sequence ID" value="SAK97289.1"/>
    <property type="molecule type" value="Genomic_DNA"/>
</dbReference>
<dbReference type="RefSeq" id="WP_061179555.1">
    <property type="nucleotide sequence ID" value="NZ_FCOE02000046.1"/>
</dbReference>
<evidence type="ECO:0000256" key="7">
    <source>
        <dbReference type="ARBA" id="ARBA00022970"/>
    </source>
</evidence>
<dbReference type="InterPro" id="IPR043429">
    <property type="entry name" value="ArtM/GltK/GlnP/TcyL/YhdX-like"/>
</dbReference>
<dbReference type="CDD" id="cd06261">
    <property type="entry name" value="TM_PBP2"/>
    <property type="match status" value="1"/>
</dbReference>
<keyword evidence="5" id="KW-1003">Cell membrane</keyword>